<keyword evidence="2" id="KW-1185">Reference proteome</keyword>
<evidence type="ECO:0000313" key="1">
    <source>
        <dbReference type="EMBL" id="KKY37931.1"/>
    </source>
</evidence>
<organism evidence="1 2">
    <name type="scientific">Diaporthe ampelina</name>
    <dbReference type="NCBI Taxonomy" id="1214573"/>
    <lineage>
        <taxon>Eukaryota</taxon>
        <taxon>Fungi</taxon>
        <taxon>Dikarya</taxon>
        <taxon>Ascomycota</taxon>
        <taxon>Pezizomycotina</taxon>
        <taxon>Sordariomycetes</taxon>
        <taxon>Sordariomycetidae</taxon>
        <taxon>Diaporthales</taxon>
        <taxon>Diaporthaceae</taxon>
        <taxon>Diaporthe</taxon>
    </lineage>
</organism>
<accession>A0A0G2FVB5</accession>
<reference evidence="1 2" key="2">
    <citation type="submission" date="2015-05" db="EMBL/GenBank/DDBJ databases">
        <authorList>
            <person name="Morales-Cruz A."/>
            <person name="Amrine K.C."/>
            <person name="Cantu D."/>
        </authorList>
    </citation>
    <scope>NUCLEOTIDE SEQUENCE [LARGE SCALE GENOMIC DNA]</scope>
    <source>
        <strain evidence="1">DA912</strain>
    </source>
</reference>
<evidence type="ECO:0000313" key="2">
    <source>
        <dbReference type="Proteomes" id="UP000034680"/>
    </source>
</evidence>
<proteinExistence type="predicted"/>
<comment type="caution">
    <text evidence="1">The sequence shown here is derived from an EMBL/GenBank/DDBJ whole genome shotgun (WGS) entry which is preliminary data.</text>
</comment>
<sequence>MNKIIPLSLVLGNVLPRVMVNGDIFVRYFNPDPNRQHENPVDKALADLRALGNQYAPLFADDPAGLPRPRLPESMVFALDNLPLRWDIASPCEVPGHREAFIVPCCIHYEHLEMISDEDMDGWMDANLVWQDNDLARDRTIWRIRMEIVPSIRAIFTGWRNQPDVATQVPRLFFAHIKPSH</sequence>
<dbReference type="EMBL" id="LCUC01000066">
    <property type="protein sequence ID" value="KKY37931.1"/>
    <property type="molecule type" value="Genomic_DNA"/>
</dbReference>
<dbReference type="Proteomes" id="UP000034680">
    <property type="component" value="Unassembled WGS sequence"/>
</dbReference>
<protein>
    <submittedName>
        <fullName evidence="1">Uncharacterized protein</fullName>
    </submittedName>
</protein>
<dbReference type="AlphaFoldDB" id="A0A0G2FVB5"/>
<reference evidence="1 2" key="1">
    <citation type="submission" date="2015-05" db="EMBL/GenBank/DDBJ databases">
        <title>Distinctive expansion of gene families associated with plant cell wall degradation and secondary metabolism in the genomes of grapevine trunk pathogens.</title>
        <authorList>
            <person name="Lawrence D.P."/>
            <person name="Travadon R."/>
            <person name="Rolshausen P.E."/>
            <person name="Baumgartner K."/>
        </authorList>
    </citation>
    <scope>NUCLEOTIDE SEQUENCE [LARGE SCALE GENOMIC DNA]</scope>
    <source>
        <strain evidence="1">DA912</strain>
    </source>
</reference>
<gene>
    <name evidence="1" type="ORF">UCDDA912_g02148</name>
</gene>
<dbReference type="OrthoDB" id="3561261at2759"/>
<name>A0A0G2FVB5_9PEZI</name>